<dbReference type="PANTHER" id="PTHR23429">
    <property type="entry name" value="GLUCOSE-6-PHOSPHATE 1-DEHYDROGENASE G6PD"/>
    <property type="match status" value="1"/>
</dbReference>
<dbReference type="GO" id="GO:0004345">
    <property type="term" value="F:glucose-6-phosphate dehydrogenase activity"/>
    <property type="evidence" value="ECO:0007669"/>
    <property type="project" value="UniProtKB-UniRule"/>
</dbReference>
<dbReference type="InterPro" id="IPR022674">
    <property type="entry name" value="G6P_DH_NAD-bd"/>
</dbReference>
<evidence type="ECO:0000256" key="1">
    <source>
        <dbReference type="ARBA" id="ARBA00004937"/>
    </source>
</evidence>
<dbReference type="FunCoup" id="Q01VT4">
    <property type="interactions" value="490"/>
</dbReference>
<keyword evidence="5 7" id="KW-0560">Oxidoreductase</keyword>
<dbReference type="STRING" id="234267.Acid_5281"/>
<dbReference type="InterPro" id="IPR019796">
    <property type="entry name" value="G6P_DH_AS"/>
</dbReference>
<feature type="domain" description="Glucose-6-phosphate dehydrogenase C-terminal" evidence="9">
    <location>
        <begin position="211"/>
        <end position="512"/>
    </location>
</feature>
<dbReference type="InParanoid" id="Q01VT4"/>
<dbReference type="GO" id="GO:0005829">
    <property type="term" value="C:cytosol"/>
    <property type="evidence" value="ECO:0007669"/>
    <property type="project" value="TreeGrafter"/>
</dbReference>
<dbReference type="HOGENOM" id="CLU_013524_5_1_0"/>
<comment type="similarity">
    <text evidence="2 7">Belongs to the glucose-6-phosphate dehydrogenase family.</text>
</comment>
<organism evidence="10">
    <name type="scientific">Solibacter usitatus (strain Ellin6076)</name>
    <dbReference type="NCBI Taxonomy" id="234267"/>
    <lineage>
        <taxon>Bacteria</taxon>
        <taxon>Pseudomonadati</taxon>
        <taxon>Acidobacteriota</taxon>
        <taxon>Terriglobia</taxon>
        <taxon>Bryobacterales</taxon>
        <taxon>Solibacteraceae</taxon>
        <taxon>Candidatus Solibacter</taxon>
    </lineage>
</organism>
<dbReference type="InterPro" id="IPR036291">
    <property type="entry name" value="NAD(P)-bd_dom_sf"/>
</dbReference>
<dbReference type="Gene3D" id="3.30.360.10">
    <property type="entry name" value="Dihydrodipicolinate Reductase, domain 2"/>
    <property type="match status" value="1"/>
</dbReference>
<dbReference type="Pfam" id="PF00479">
    <property type="entry name" value="G6PD_N"/>
    <property type="match status" value="1"/>
</dbReference>
<evidence type="ECO:0000256" key="2">
    <source>
        <dbReference type="ARBA" id="ARBA00009975"/>
    </source>
</evidence>
<comment type="function">
    <text evidence="7">Catalyzes the oxidation of glucose 6-phosphate to 6-phosphogluconolactone.</text>
</comment>
<reference evidence="10" key="1">
    <citation type="submission" date="2006-10" db="EMBL/GenBank/DDBJ databases">
        <title>Complete sequence of Solibacter usitatus Ellin6076.</title>
        <authorList>
            <consortium name="US DOE Joint Genome Institute"/>
            <person name="Copeland A."/>
            <person name="Lucas S."/>
            <person name="Lapidus A."/>
            <person name="Barry K."/>
            <person name="Detter J.C."/>
            <person name="Glavina del Rio T."/>
            <person name="Hammon N."/>
            <person name="Israni S."/>
            <person name="Dalin E."/>
            <person name="Tice H."/>
            <person name="Pitluck S."/>
            <person name="Thompson L.S."/>
            <person name="Brettin T."/>
            <person name="Bruce D."/>
            <person name="Han C."/>
            <person name="Tapia R."/>
            <person name="Gilna P."/>
            <person name="Schmutz J."/>
            <person name="Larimer F."/>
            <person name="Land M."/>
            <person name="Hauser L."/>
            <person name="Kyrpides N."/>
            <person name="Mikhailova N."/>
            <person name="Janssen P.H."/>
            <person name="Kuske C.R."/>
            <person name="Richardson P."/>
        </authorList>
    </citation>
    <scope>NUCLEOTIDE SEQUENCE</scope>
    <source>
        <strain evidence="10">Ellin6076</strain>
    </source>
</reference>
<dbReference type="PANTHER" id="PTHR23429:SF0">
    <property type="entry name" value="GLUCOSE-6-PHOSPHATE 1-DEHYDROGENASE"/>
    <property type="match status" value="1"/>
</dbReference>
<dbReference type="SUPFAM" id="SSF51735">
    <property type="entry name" value="NAD(P)-binding Rossmann-fold domains"/>
    <property type="match status" value="1"/>
</dbReference>
<dbReference type="PIRSF" id="PIRSF000110">
    <property type="entry name" value="G6PD"/>
    <property type="match status" value="1"/>
</dbReference>
<dbReference type="UniPathway" id="UPA00115">
    <property type="reaction ID" value="UER00408"/>
</dbReference>
<comment type="pathway">
    <text evidence="1 7">Carbohydrate degradation; pentose phosphate pathway; D-ribulose 5-phosphate from D-glucose 6-phosphate (oxidative stage): step 1/3.</text>
</comment>
<dbReference type="AlphaFoldDB" id="Q01VT4"/>
<dbReference type="InterPro" id="IPR001282">
    <property type="entry name" value="G6P_DH"/>
</dbReference>
<feature type="binding site" evidence="7">
    <location>
        <position position="170"/>
    </location>
    <ligand>
        <name>NADP(+)</name>
        <dbReference type="ChEBI" id="CHEBI:58349"/>
    </ligand>
</feature>
<feature type="binding site" evidence="7">
    <location>
        <position position="204"/>
    </location>
    <ligand>
        <name>substrate</name>
    </ligand>
</feature>
<evidence type="ECO:0000313" key="10">
    <source>
        <dbReference type="EMBL" id="ABJ86231.1"/>
    </source>
</evidence>
<dbReference type="KEGG" id="sus:Acid_5281"/>
<evidence type="ECO:0000259" key="8">
    <source>
        <dbReference type="Pfam" id="PF00479"/>
    </source>
</evidence>
<dbReference type="GO" id="GO:0050661">
    <property type="term" value="F:NADP binding"/>
    <property type="evidence" value="ECO:0007669"/>
    <property type="project" value="UniProtKB-UniRule"/>
</dbReference>
<sequence>MLDLMPNENPFQDPLRFERQVPECVIVIFGANGDLTKRKLLPALYRLAYDRRLAAGFAVVGISRTPLSDDQFRAKMRESVEQFSEDTKLDEEVWGAFARGLYYVAGDVADAGLYQRVSEKVGQIETERHTGGNVLFYLSTQPSQYAEIAHGIGVAGMGKGNGWRRLVVEKPFGHDLASARELSNRLHEVFDESDVYRIDHYLGKETVQNILAFRFGNGIFEPLWNRRYVNHVQITGAESIGVEGRGAYYQEAGALDDMIQNHLLQVMATVAMEPSASFRANSVRDERSKLLRSIRPMTRDEVLQNAVAGQYGPARIGGEDVPGFRQEQGVDPNSQTNTYAAVTFFVDNWRWAGVPFYVRTGKRLAKRVSEIAIQFNSAPLHLFNQDSGGPSGDPGVNLLILRIQPEEGISLKFLSKRPGQGMTLRPVSMDFNYGSSFGERSPSAYETLLLDAIIGDPTLYTRQDMVEASWSVVEPIQNTWRETKFDFPNYPAGSWGPQAADVMLARRGHVWRKP</sequence>
<evidence type="ECO:0000256" key="5">
    <source>
        <dbReference type="ARBA" id="ARBA00023002"/>
    </source>
</evidence>
<keyword evidence="4 7" id="KW-0521">NADP</keyword>
<feature type="domain" description="Glucose-6-phosphate dehydrogenase NAD-binding" evidence="8">
    <location>
        <begin position="27"/>
        <end position="209"/>
    </location>
</feature>
<dbReference type="Gene3D" id="3.40.50.720">
    <property type="entry name" value="NAD(P)-binding Rossmann-like Domain"/>
    <property type="match status" value="1"/>
</dbReference>
<feature type="binding site" evidence="7">
    <location>
        <position position="64"/>
    </location>
    <ligand>
        <name>NADP(+)</name>
        <dbReference type="ChEBI" id="CHEBI:58349"/>
    </ligand>
</feature>
<evidence type="ECO:0000256" key="3">
    <source>
        <dbReference type="ARBA" id="ARBA00022526"/>
    </source>
</evidence>
<evidence type="ECO:0000256" key="4">
    <source>
        <dbReference type="ARBA" id="ARBA00022857"/>
    </source>
</evidence>
<evidence type="ECO:0000256" key="6">
    <source>
        <dbReference type="ARBA" id="ARBA00023277"/>
    </source>
</evidence>
<gene>
    <name evidence="7" type="primary">zwf</name>
    <name evidence="10" type="ordered locus">Acid_5281</name>
</gene>
<dbReference type="SUPFAM" id="SSF55347">
    <property type="entry name" value="Glyceraldehyde-3-phosphate dehydrogenase-like, C-terminal domain"/>
    <property type="match status" value="1"/>
</dbReference>
<accession>Q01VT4</accession>
<dbReference type="PRINTS" id="PR00079">
    <property type="entry name" value="G6PDHDRGNASE"/>
</dbReference>
<comment type="catalytic activity">
    <reaction evidence="7">
        <text>D-glucose 6-phosphate + NADP(+) = 6-phospho-D-glucono-1,5-lactone + NADPH + H(+)</text>
        <dbReference type="Rhea" id="RHEA:15841"/>
        <dbReference type="ChEBI" id="CHEBI:15378"/>
        <dbReference type="ChEBI" id="CHEBI:57783"/>
        <dbReference type="ChEBI" id="CHEBI:57955"/>
        <dbReference type="ChEBI" id="CHEBI:58349"/>
        <dbReference type="ChEBI" id="CHEBI:61548"/>
        <dbReference type="EC" id="1.1.1.49"/>
    </reaction>
</comment>
<feature type="binding site" evidence="7">
    <location>
        <position position="238"/>
    </location>
    <ligand>
        <name>substrate</name>
    </ligand>
</feature>
<evidence type="ECO:0000256" key="7">
    <source>
        <dbReference type="HAMAP-Rule" id="MF_00966"/>
    </source>
</evidence>
<comment type="caution">
    <text evidence="7">Lacks conserved residue(s) required for the propagation of feature annotation.</text>
</comment>
<keyword evidence="3 7" id="KW-0313">Glucose metabolism</keyword>
<feature type="binding site" evidence="7">
    <location>
        <position position="362"/>
    </location>
    <ligand>
        <name>substrate</name>
    </ligand>
</feature>
<dbReference type="NCBIfam" id="TIGR00871">
    <property type="entry name" value="zwf"/>
    <property type="match status" value="1"/>
</dbReference>
<dbReference type="GO" id="GO:0006006">
    <property type="term" value="P:glucose metabolic process"/>
    <property type="evidence" value="ECO:0007669"/>
    <property type="project" value="UniProtKB-KW"/>
</dbReference>
<name>Q01VT4_SOLUE</name>
<proteinExistence type="inferred from homology"/>
<feature type="binding site" evidence="7">
    <location>
        <position position="257"/>
    </location>
    <ligand>
        <name>substrate</name>
    </ligand>
</feature>
<dbReference type="PROSITE" id="PS00069">
    <property type="entry name" value="G6P_DEHYDROGENASE"/>
    <property type="match status" value="1"/>
</dbReference>
<protein>
    <recommendedName>
        <fullName evidence="7">Glucose-6-phosphate 1-dehydrogenase</fullName>
        <shortName evidence="7">G6PD</shortName>
        <ecNumber evidence="7">1.1.1.49</ecNumber>
    </recommendedName>
</protein>
<dbReference type="InterPro" id="IPR022675">
    <property type="entry name" value="G6P_DH_C"/>
</dbReference>
<feature type="binding site" evidence="7">
    <location>
        <position position="200"/>
    </location>
    <ligand>
        <name>substrate</name>
    </ligand>
</feature>
<feature type="binding site" evidence="7">
    <location>
        <begin position="107"/>
        <end position="108"/>
    </location>
    <ligand>
        <name>NADP(+)</name>
        <dbReference type="ChEBI" id="CHEBI:58349"/>
    </ligand>
</feature>
<feature type="active site" description="Proton acceptor" evidence="7">
    <location>
        <position position="262"/>
    </location>
</feature>
<dbReference type="EMBL" id="CP000473">
    <property type="protein sequence ID" value="ABJ86231.1"/>
    <property type="molecule type" value="Genomic_DNA"/>
</dbReference>
<dbReference type="GO" id="GO:0009051">
    <property type="term" value="P:pentose-phosphate shunt, oxidative branch"/>
    <property type="evidence" value="ECO:0007669"/>
    <property type="project" value="TreeGrafter"/>
</dbReference>
<dbReference type="eggNOG" id="COG0364">
    <property type="taxonomic scope" value="Bacteria"/>
</dbReference>
<evidence type="ECO:0000259" key="9">
    <source>
        <dbReference type="Pfam" id="PF02781"/>
    </source>
</evidence>
<keyword evidence="6 7" id="KW-0119">Carbohydrate metabolism</keyword>
<dbReference type="EC" id="1.1.1.49" evidence="7"/>
<dbReference type="HAMAP" id="MF_00966">
    <property type="entry name" value="G6PD"/>
    <property type="match status" value="1"/>
</dbReference>
<dbReference type="Pfam" id="PF02781">
    <property type="entry name" value="G6PD_C"/>
    <property type="match status" value="1"/>
</dbReference>